<reference evidence="1 2" key="1">
    <citation type="submission" date="2019-05" db="EMBL/GenBank/DDBJ databases">
        <authorList>
            <person name="Qu J.-H."/>
        </authorList>
    </citation>
    <scope>NUCLEOTIDE SEQUENCE [LARGE SCALE GENOMIC DNA]</scope>
    <source>
        <strain evidence="1 2">NS28</strain>
    </source>
</reference>
<sequence length="83" mass="9610">MKEIIQGETLTQYIDRRAIKHKAIFQELNVTRDGWFKRRTKLSRLTVGELISLGSILSLTSFEVLQLVENEIKTYMSTHSSNP</sequence>
<gene>
    <name evidence="1" type="ORF">FEM33_11890</name>
</gene>
<organism evidence="1 2">
    <name type="scientific">Dyadobacter flavalbus</name>
    <dbReference type="NCBI Taxonomy" id="2579942"/>
    <lineage>
        <taxon>Bacteria</taxon>
        <taxon>Pseudomonadati</taxon>
        <taxon>Bacteroidota</taxon>
        <taxon>Cytophagia</taxon>
        <taxon>Cytophagales</taxon>
        <taxon>Spirosomataceae</taxon>
        <taxon>Dyadobacter</taxon>
    </lineage>
</organism>
<name>A0A5M8QY23_9BACT</name>
<evidence type="ECO:0008006" key="3">
    <source>
        <dbReference type="Google" id="ProtNLM"/>
    </source>
</evidence>
<dbReference type="OrthoDB" id="9853170at2"/>
<protein>
    <recommendedName>
        <fullName evidence="3">XRE family transcriptional regulator</fullName>
    </recommendedName>
</protein>
<dbReference type="EMBL" id="VBSN01000037">
    <property type="protein sequence ID" value="KAA6439576.1"/>
    <property type="molecule type" value="Genomic_DNA"/>
</dbReference>
<dbReference type="AlphaFoldDB" id="A0A5M8QY23"/>
<proteinExistence type="predicted"/>
<evidence type="ECO:0000313" key="1">
    <source>
        <dbReference type="EMBL" id="KAA6439576.1"/>
    </source>
</evidence>
<keyword evidence="2" id="KW-1185">Reference proteome</keyword>
<evidence type="ECO:0000313" key="2">
    <source>
        <dbReference type="Proteomes" id="UP000323994"/>
    </source>
</evidence>
<dbReference type="Proteomes" id="UP000323994">
    <property type="component" value="Unassembled WGS sequence"/>
</dbReference>
<comment type="caution">
    <text evidence="1">The sequence shown here is derived from an EMBL/GenBank/DDBJ whole genome shotgun (WGS) entry which is preliminary data.</text>
</comment>
<dbReference type="RefSeq" id="WP_139012243.1">
    <property type="nucleotide sequence ID" value="NZ_VBSN01000037.1"/>
</dbReference>
<accession>A0A5M8QY23</accession>